<name>X1L9N0_9ZZZZ</name>
<reference evidence="1" key="1">
    <citation type="journal article" date="2014" name="Front. Microbiol.">
        <title>High frequency of phylogenetically diverse reductive dehalogenase-homologous genes in deep subseafloor sedimentary metagenomes.</title>
        <authorList>
            <person name="Kawai M."/>
            <person name="Futagami T."/>
            <person name="Toyoda A."/>
            <person name="Takaki Y."/>
            <person name="Nishi S."/>
            <person name="Hori S."/>
            <person name="Arai W."/>
            <person name="Tsubouchi T."/>
            <person name="Morono Y."/>
            <person name="Uchiyama I."/>
            <person name="Ito T."/>
            <person name="Fujiyama A."/>
            <person name="Inagaki F."/>
            <person name="Takami H."/>
        </authorList>
    </citation>
    <scope>NUCLEOTIDE SEQUENCE</scope>
    <source>
        <strain evidence="1">Expedition CK06-06</strain>
    </source>
</reference>
<protein>
    <submittedName>
        <fullName evidence="1">Uncharacterized protein</fullName>
    </submittedName>
</protein>
<dbReference type="EMBL" id="BARV01012211">
    <property type="protein sequence ID" value="GAI02551.1"/>
    <property type="molecule type" value="Genomic_DNA"/>
</dbReference>
<comment type="caution">
    <text evidence="1">The sequence shown here is derived from an EMBL/GenBank/DDBJ whole genome shotgun (WGS) entry which is preliminary data.</text>
</comment>
<dbReference type="AlphaFoldDB" id="X1L9N0"/>
<sequence length="31" mass="3719">VLKELNQIESEHKDDEKIKQSVKRIKDLLEL</sequence>
<organism evidence="1">
    <name type="scientific">marine sediment metagenome</name>
    <dbReference type="NCBI Taxonomy" id="412755"/>
    <lineage>
        <taxon>unclassified sequences</taxon>
        <taxon>metagenomes</taxon>
        <taxon>ecological metagenomes</taxon>
    </lineage>
</organism>
<proteinExistence type="predicted"/>
<evidence type="ECO:0000313" key="1">
    <source>
        <dbReference type="EMBL" id="GAI02551.1"/>
    </source>
</evidence>
<gene>
    <name evidence="1" type="ORF">S06H3_22733</name>
</gene>
<feature type="non-terminal residue" evidence="1">
    <location>
        <position position="1"/>
    </location>
</feature>
<accession>X1L9N0</accession>